<keyword evidence="10" id="KW-1185">Reference proteome</keyword>
<proteinExistence type="inferred from homology"/>
<dbReference type="SUPFAM" id="SSF54171">
    <property type="entry name" value="DNA-binding domain"/>
    <property type="match status" value="1"/>
</dbReference>
<dbReference type="InterPro" id="IPR000232">
    <property type="entry name" value="HSF_DNA-bd"/>
</dbReference>
<feature type="compositionally biased region" description="Basic residues" evidence="7">
    <location>
        <begin position="756"/>
        <end position="767"/>
    </location>
</feature>
<protein>
    <recommendedName>
        <fullName evidence="8">AP2/ERF domain-containing protein</fullName>
    </recommendedName>
</protein>
<evidence type="ECO:0000313" key="10">
    <source>
        <dbReference type="Proteomes" id="UP001516023"/>
    </source>
</evidence>
<feature type="domain" description="AP2/ERF" evidence="8">
    <location>
        <begin position="626"/>
        <end position="682"/>
    </location>
</feature>
<feature type="compositionally biased region" description="Basic and acidic residues" evidence="7">
    <location>
        <begin position="53"/>
        <end position="74"/>
    </location>
</feature>
<dbReference type="Gene3D" id="1.10.10.10">
    <property type="entry name" value="Winged helix-like DNA-binding domain superfamily/Winged helix DNA-binding domain"/>
    <property type="match status" value="1"/>
</dbReference>
<dbReference type="SMART" id="SM00415">
    <property type="entry name" value="HSF"/>
    <property type="match status" value="1"/>
</dbReference>
<dbReference type="SUPFAM" id="SSF46785">
    <property type="entry name" value="Winged helix' DNA-binding domain"/>
    <property type="match status" value="1"/>
</dbReference>
<dbReference type="AlphaFoldDB" id="A0ABD3Q7M9"/>
<accession>A0ABD3Q7M9</accession>
<evidence type="ECO:0000256" key="3">
    <source>
        <dbReference type="ARBA" id="ARBA00023125"/>
    </source>
</evidence>
<dbReference type="InterPro" id="IPR036388">
    <property type="entry name" value="WH-like_DNA-bd_sf"/>
</dbReference>
<keyword evidence="5" id="KW-0539">Nucleus</keyword>
<dbReference type="PANTHER" id="PTHR10015">
    <property type="entry name" value="HEAT SHOCK TRANSCRIPTION FACTOR"/>
    <property type="match status" value="1"/>
</dbReference>
<dbReference type="GO" id="GO:0005634">
    <property type="term" value="C:nucleus"/>
    <property type="evidence" value="ECO:0007669"/>
    <property type="project" value="UniProtKB-SubCell"/>
</dbReference>
<evidence type="ECO:0000256" key="5">
    <source>
        <dbReference type="ARBA" id="ARBA00023242"/>
    </source>
</evidence>
<feature type="region of interest" description="Disordered" evidence="7">
    <location>
        <begin position="740"/>
        <end position="767"/>
    </location>
</feature>
<dbReference type="EMBL" id="JABMIG020000064">
    <property type="protein sequence ID" value="KAL3796278.1"/>
    <property type="molecule type" value="Genomic_DNA"/>
</dbReference>
<dbReference type="SUPFAM" id="SSF54160">
    <property type="entry name" value="Chromo domain-like"/>
    <property type="match status" value="1"/>
</dbReference>
<evidence type="ECO:0000256" key="1">
    <source>
        <dbReference type="ARBA" id="ARBA00004123"/>
    </source>
</evidence>
<feature type="compositionally biased region" description="Low complexity" evidence="7">
    <location>
        <begin position="17"/>
        <end position="30"/>
    </location>
</feature>
<evidence type="ECO:0000256" key="6">
    <source>
        <dbReference type="RuleBase" id="RU004020"/>
    </source>
</evidence>
<dbReference type="PANTHER" id="PTHR10015:SF206">
    <property type="entry name" value="HSF-TYPE DNA-BINDING DOMAIN-CONTAINING PROTEIN"/>
    <property type="match status" value="1"/>
</dbReference>
<evidence type="ECO:0000313" key="9">
    <source>
        <dbReference type="EMBL" id="KAL3796278.1"/>
    </source>
</evidence>
<dbReference type="InterPro" id="IPR001471">
    <property type="entry name" value="AP2/ERF_dom"/>
</dbReference>
<comment type="caution">
    <text evidence="9">The sequence shown here is derived from an EMBL/GenBank/DDBJ whole genome shotgun (WGS) entry which is preliminary data.</text>
</comment>
<comment type="subcellular location">
    <subcellularLocation>
        <location evidence="1">Nucleus</location>
    </subcellularLocation>
</comment>
<dbReference type="Pfam" id="PF00447">
    <property type="entry name" value="HSF_DNA-bind"/>
    <property type="match status" value="1"/>
</dbReference>
<name>A0ABD3Q7M9_9STRA</name>
<dbReference type="InterPro" id="IPR036390">
    <property type="entry name" value="WH_DNA-bd_sf"/>
</dbReference>
<organism evidence="9 10">
    <name type="scientific">Cyclotella cryptica</name>
    <dbReference type="NCBI Taxonomy" id="29204"/>
    <lineage>
        <taxon>Eukaryota</taxon>
        <taxon>Sar</taxon>
        <taxon>Stramenopiles</taxon>
        <taxon>Ochrophyta</taxon>
        <taxon>Bacillariophyta</taxon>
        <taxon>Coscinodiscophyceae</taxon>
        <taxon>Thalassiosirophycidae</taxon>
        <taxon>Stephanodiscales</taxon>
        <taxon>Stephanodiscaceae</taxon>
        <taxon>Cyclotella</taxon>
    </lineage>
</organism>
<comment type="similarity">
    <text evidence="6">Belongs to the HSF family.</text>
</comment>
<keyword evidence="2" id="KW-0805">Transcription regulation</keyword>
<keyword evidence="4" id="KW-0804">Transcription</keyword>
<gene>
    <name evidence="9" type="ORF">HJC23_008598</name>
</gene>
<evidence type="ECO:0000256" key="2">
    <source>
        <dbReference type="ARBA" id="ARBA00023015"/>
    </source>
</evidence>
<dbReference type="GO" id="GO:0003677">
    <property type="term" value="F:DNA binding"/>
    <property type="evidence" value="ECO:0007669"/>
    <property type="project" value="UniProtKB-KW"/>
</dbReference>
<evidence type="ECO:0000256" key="4">
    <source>
        <dbReference type="ARBA" id="ARBA00023163"/>
    </source>
</evidence>
<dbReference type="Gene3D" id="2.30.30.140">
    <property type="match status" value="1"/>
</dbReference>
<reference evidence="9 10" key="1">
    <citation type="journal article" date="2020" name="G3 (Bethesda)">
        <title>Improved Reference Genome for Cyclotella cryptica CCMP332, a Model for Cell Wall Morphogenesis, Salinity Adaptation, and Lipid Production in Diatoms (Bacillariophyta).</title>
        <authorList>
            <person name="Roberts W.R."/>
            <person name="Downey K.M."/>
            <person name="Ruck E.C."/>
            <person name="Traller J.C."/>
            <person name="Alverson A.J."/>
        </authorList>
    </citation>
    <scope>NUCLEOTIDE SEQUENCE [LARGE SCALE GENOMIC DNA]</scope>
    <source>
        <strain evidence="9 10">CCMP332</strain>
    </source>
</reference>
<feature type="region of interest" description="Disordered" evidence="7">
    <location>
        <begin position="1"/>
        <end position="97"/>
    </location>
</feature>
<sequence>MPTSSLVQRHKRKSESIRISRMSTASSATSRQRRQDRPIEIIEIESSSSSSESDDRKQRKSDEDKRWCGKDIKVQETAARPSQAKLHAETPPSKEPPPFLTALFSMLKDPALSTLISWTVPSQNESKRHGGGIANRGKIVVHNPDRLQEKALKKYFATCSFDSFCRKMSRFGFEKRPHYCAEGKLRACSYVHEKLGVEMRTLLELNSLQTGEECSLIPLTRERRLNKRKRERSYDDVEKIVVVRKDAPLESYIDIEDNEDYQNQISAPLRQESSMVVLSNNLMGELSSFASSSVLFLFHSFIFHHSSCFADLKGVSPTINMPLEILDPDCIWSSAKIIKVSNIKSSQTCHVKVRYEGWGSEWDEELPYPNTRLARIFTYTKRVKCLAALLSKKKDIRGVNASAAAAPNIIRNWTDIWPCTVSFRMPHPGPRKDTDDDKKLSPEELLRLESNVFVQPYAPHLLSSFLQKRLTWGGWWITTSHLRLWKDFDTSNPTLSSDEGGCVLRELSSSETSSQDIEYQFSKGFLEAYRVARADKWVRGCLPPKVTLEGSLTDRKYRVFNIGGDAIGGIKYTGAFDMQNASKKRISEASSQSSSPFVTQTLEKMSHLQSIPESPFLRSPTTISYERPGVRRLQSSNRWASILKIAGNEVFLGSFTSQTEAVHARKLAMAQSASKCNKLNWPHQGSTIEFQASTGPIVDLLSTPIEAVIFSFEESQRNKSSFCLNDWVVDNEKQLSPQPLSCGMMTPLASQQRKQSAPKRKRVDCTR</sequence>
<dbReference type="InterPro" id="IPR016177">
    <property type="entry name" value="DNA-bd_dom_sf"/>
</dbReference>
<dbReference type="Proteomes" id="UP001516023">
    <property type="component" value="Unassembled WGS sequence"/>
</dbReference>
<dbReference type="PROSITE" id="PS51032">
    <property type="entry name" value="AP2_ERF"/>
    <property type="match status" value="1"/>
</dbReference>
<evidence type="ECO:0000259" key="8">
    <source>
        <dbReference type="PROSITE" id="PS51032"/>
    </source>
</evidence>
<evidence type="ECO:0000256" key="7">
    <source>
        <dbReference type="SAM" id="MobiDB-lite"/>
    </source>
</evidence>
<keyword evidence="3" id="KW-0238">DNA-binding</keyword>
<dbReference type="InterPro" id="IPR016197">
    <property type="entry name" value="Chromo-like_dom_sf"/>
</dbReference>